<evidence type="ECO:0000313" key="2">
    <source>
        <dbReference type="Proteomes" id="UP000516764"/>
    </source>
</evidence>
<dbReference type="SUPFAM" id="SSF48208">
    <property type="entry name" value="Six-hairpin glycosidases"/>
    <property type="match status" value="1"/>
</dbReference>
<dbReference type="InterPro" id="IPR008928">
    <property type="entry name" value="6-hairpin_glycosidase_sf"/>
</dbReference>
<dbReference type="RefSeq" id="WP_088353134.1">
    <property type="nucleotide sequence ID" value="NZ_CP061813.1"/>
</dbReference>
<keyword evidence="2" id="KW-1185">Reference proteome</keyword>
<name>A0A7L8AJ01_9FLAO</name>
<dbReference type="EMBL" id="CP061813">
    <property type="protein sequence ID" value="QOD61953.1"/>
    <property type="molecule type" value="Genomic_DNA"/>
</dbReference>
<dbReference type="KEGG" id="phal:H9I45_05790"/>
<gene>
    <name evidence="1" type="ORF">H9I45_05790</name>
</gene>
<dbReference type="AlphaFoldDB" id="A0A7L8AJ01"/>
<accession>A0A7L8AJ01</accession>
<reference evidence="1 2" key="1">
    <citation type="journal article" date="2016" name="Int. J. Syst. Evol. Microbiol.">
        <title>Polaribacter haliotis sp. nov., isolated from the gut of abalone Haliotis discus hannai.</title>
        <authorList>
            <person name="Kim Y.O."/>
            <person name="Park I.S."/>
            <person name="Park S."/>
            <person name="Nam B.H."/>
            <person name="Park J.M."/>
            <person name="Kim D.G."/>
            <person name="Yoon J.H."/>
        </authorList>
    </citation>
    <scope>NUCLEOTIDE SEQUENCE [LARGE SCALE GENOMIC DNA]</scope>
    <source>
        <strain evidence="1 2">KCTC 52418</strain>
    </source>
</reference>
<protein>
    <submittedName>
        <fullName evidence="1">Uncharacterized protein</fullName>
    </submittedName>
</protein>
<organism evidence="1 2">
    <name type="scientific">Polaribacter haliotis</name>
    <dbReference type="NCBI Taxonomy" id="1888915"/>
    <lineage>
        <taxon>Bacteria</taxon>
        <taxon>Pseudomonadati</taxon>
        <taxon>Bacteroidota</taxon>
        <taxon>Flavobacteriia</taxon>
        <taxon>Flavobacteriales</taxon>
        <taxon>Flavobacteriaceae</taxon>
    </lineage>
</organism>
<sequence>MFLSKKRLFQLFFIAIISFNSYSQSIIDNNSWKLSLTKKGQIESLLYKKANTLIQFNKNEFSGPRWYLKANNKTLDLDNTYFSKGEFITNYDGIKMSLAYKNEEGKLLIIASVTNNNQTPFQPTTLGLRLGIDTYMDEYPNWEKRLFPTLLRAEYTHFWGYFMSPKGKILAIASPDAIASWSHNYSKSWGSPPYVFEGHRVTSVNLDLINALPLPNRHPQNLWQLKPGETKTFRIYLDEVKSLEVLSKKIENLTKAPMINLEVTSFEKDEKVKFSILSQQKTTVKIYNSNGDYFTPTLKSTKNNEYFFDFKNPNEEGLYLIKATSTNGKVSEASFYVRKPYSWYMKKAMKAVIDYPQKASKSHCESWYGFYTSFSGGKYFPDNENLKLANKQFDKIYPKIFDSIKNVPLEYGYRIQNTSSMIGILVDRYQLYKNEEDLKRAIQLGDFLIASQTPDGAYRAHNKHYTSVIYIAKSLMELLEAIEPLKKDINYNKIYNKIYASVTLAIDELKLNKTDIKTEGEQTFEDGMISCSALQLANFALLQKDASKRKQYQNAAVEMLEEHSCLEQLAIPDARMRSSSLRFWEAQYDVLMGNNFFNSPHGWSSWTTYANYYIYLLNGDIKYLERTFNGLDAAMQMVDLKNGKLNWAFMVNPYLKVTQITKNIEGANPLNFPGVHYHVKNNVNKEYIMGEEYVPMVSNWFYANANDNDIHEHFKCLEEVALGKAYVAEKENGEFLTFNCSITKKNGKLVIQPSEDIIHKVHVNLKKKHNLKVEFNNNTVLKKAPKGMSWVTN</sequence>
<dbReference type="OrthoDB" id="1007055at2"/>
<evidence type="ECO:0000313" key="1">
    <source>
        <dbReference type="EMBL" id="QOD61953.1"/>
    </source>
</evidence>
<dbReference type="Proteomes" id="UP000516764">
    <property type="component" value="Chromosome"/>
</dbReference>
<proteinExistence type="predicted"/>
<dbReference type="GO" id="GO:0005975">
    <property type="term" value="P:carbohydrate metabolic process"/>
    <property type="evidence" value="ECO:0007669"/>
    <property type="project" value="InterPro"/>
</dbReference>